<keyword evidence="2" id="KW-0808">Transferase</keyword>
<dbReference type="Gene3D" id="3.40.1190.20">
    <property type="match status" value="1"/>
</dbReference>
<keyword evidence="5" id="KW-0067">ATP-binding</keyword>
<evidence type="ECO:0000256" key="3">
    <source>
        <dbReference type="ARBA" id="ARBA00022741"/>
    </source>
</evidence>
<dbReference type="EMBL" id="JAERTX010000005">
    <property type="protein sequence ID" value="MBM9459765.1"/>
    <property type="molecule type" value="Genomic_DNA"/>
</dbReference>
<comment type="caution">
    <text evidence="7">The sequence shown here is derived from an EMBL/GenBank/DDBJ whole genome shotgun (WGS) entry which is preliminary data.</text>
</comment>
<evidence type="ECO:0000256" key="4">
    <source>
        <dbReference type="ARBA" id="ARBA00022777"/>
    </source>
</evidence>
<feature type="domain" description="Carbohydrate kinase PfkB" evidence="6">
    <location>
        <begin position="1"/>
        <end position="311"/>
    </location>
</feature>
<dbReference type="InterPro" id="IPR011611">
    <property type="entry name" value="PfkB_dom"/>
</dbReference>
<evidence type="ECO:0000259" key="6">
    <source>
        <dbReference type="Pfam" id="PF00294"/>
    </source>
</evidence>
<evidence type="ECO:0000256" key="5">
    <source>
        <dbReference type="ARBA" id="ARBA00022840"/>
    </source>
</evidence>
<dbReference type="PANTHER" id="PTHR43085">
    <property type="entry name" value="HEXOKINASE FAMILY MEMBER"/>
    <property type="match status" value="1"/>
</dbReference>
<dbReference type="GO" id="GO:0005524">
    <property type="term" value="F:ATP binding"/>
    <property type="evidence" value="ECO:0007669"/>
    <property type="project" value="UniProtKB-KW"/>
</dbReference>
<keyword evidence="8" id="KW-1185">Reference proteome</keyword>
<dbReference type="InterPro" id="IPR050306">
    <property type="entry name" value="PfkB_Carbo_kinase"/>
</dbReference>
<gene>
    <name evidence="7" type="ORF">JK386_07600</name>
</gene>
<evidence type="ECO:0000256" key="1">
    <source>
        <dbReference type="ARBA" id="ARBA00010688"/>
    </source>
</evidence>
<dbReference type="InterPro" id="IPR002173">
    <property type="entry name" value="Carboh/pur_kinase_PfkB_CS"/>
</dbReference>
<proteinExistence type="inferred from homology"/>
<keyword evidence="4 7" id="KW-0418">Kinase</keyword>
<protein>
    <submittedName>
        <fullName evidence="7">Carbohydrate kinase</fullName>
    </submittedName>
</protein>
<reference evidence="7" key="1">
    <citation type="submission" date="2021-01" db="EMBL/GenBank/DDBJ databases">
        <title>Novel species in genus Nocardioides.</title>
        <authorList>
            <person name="Zhang G."/>
        </authorList>
    </citation>
    <scope>NUCLEOTIDE SEQUENCE</scope>
    <source>
        <strain evidence="7">Zg-536</strain>
    </source>
</reference>
<dbReference type="PROSITE" id="PS00584">
    <property type="entry name" value="PFKB_KINASES_2"/>
    <property type="match status" value="1"/>
</dbReference>
<dbReference type="Pfam" id="PF00294">
    <property type="entry name" value="PfkB"/>
    <property type="match status" value="1"/>
</dbReference>
<evidence type="ECO:0000313" key="7">
    <source>
        <dbReference type="EMBL" id="MBM9459765.1"/>
    </source>
</evidence>
<dbReference type="SUPFAM" id="SSF53613">
    <property type="entry name" value="Ribokinase-like"/>
    <property type="match status" value="1"/>
</dbReference>
<dbReference type="AlphaFoldDB" id="A0A938Y8F8"/>
<dbReference type="PANTHER" id="PTHR43085:SF1">
    <property type="entry name" value="PSEUDOURIDINE KINASE-RELATED"/>
    <property type="match status" value="1"/>
</dbReference>
<sequence length="323" mass="32426">MTRALVVGEAVLDVVHAAGGEKGVEAGSGPGSEPSARPGGSAVNTAVALARLGRGVDLATAYAADAAGTVLDEHLAAARVHLAGEPHVLASTPRAVAHIDASGAASYDFEVAWALPAGVLAEPAPHVLHVTSLAPLLAPGADDVAELVAQLRGRTTVSYDVNLRPAITGTGVAVVEAVRRTAGLADLVKASDEDLAALWPGDDVGASAARLLELGPAAVVVTHGDAGASWHSRCGEDWCTGGVPGVPVRVVDTIGAGDTFSAALLDHLWPLLGAGGADRVARLDADGWAEALRYAVRVAAVTVSRLGADPPTRAEVDAAYPPD</sequence>
<dbReference type="Proteomes" id="UP000663791">
    <property type="component" value="Unassembled WGS sequence"/>
</dbReference>
<comment type="similarity">
    <text evidence="1">Belongs to the carbohydrate kinase PfkB family.</text>
</comment>
<dbReference type="GO" id="GO:0016301">
    <property type="term" value="F:kinase activity"/>
    <property type="evidence" value="ECO:0007669"/>
    <property type="project" value="UniProtKB-KW"/>
</dbReference>
<evidence type="ECO:0000313" key="8">
    <source>
        <dbReference type="Proteomes" id="UP000663791"/>
    </source>
</evidence>
<name>A0A938Y8F8_9ACTN</name>
<organism evidence="7 8">
    <name type="scientific">Nocardioides faecalis</name>
    <dbReference type="NCBI Taxonomy" id="2803858"/>
    <lineage>
        <taxon>Bacteria</taxon>
        <taxon>Bacillati</taxon>
        <taxon>Actinomycetota</taxon>
        <taxon>Actinomycetes</taxon>
        <taxon>Propionibacteriales</taxon>
        <taxon>Nocardioidaceae</taxon>
        <taxon>Nocardioides</taxon>
    </lineage>
</organism>
<keyword evidence="3" id="KW-0547">Nucleotide-binding</keyword>
<evidence type="ECO:0000256" key="2">
    <source>
        <dbReference type="ARBA" id="ARBA00022679"/>
    </source>
</evidence>
<dbReference type="InterPro" id="IPR029056">
    <property type="entry name" value="Ribokinase-like"/>
</dbReference>
<accession>A0A938Y8F8</accession>
<dbReference type="RefSeq" id="WP_205291066.1">
    <property type="nucleotide sequence ID" value="NZ_CP074406.1"/>
</dbReference>